<dbReference type="Gene3D" id="1.10.10.10">
    <property type="entry name" value="Winged helix-like DNA-binding domain superfamily/Winged helix DNA-binding domain"/>
    <property type="match status" value="1"/>
</dbReference>
<dbReference type="SUPFAM" id="SSF53067">
    <property type="entry name" value="Actin-like ATPase domain"/>
    <property type="match status" value="1"/>
</dbReference>
<sequence>MVLKEINTRTVLGCLRESGTATVRELAQQSGLSVVTVKAIVEDLVHQEKAFSGGKAPSSGDRPSQRYIFNKRHTLGMAVFTREVNGGDTVFLRVVDLCGETIDAVSCELSAPEPEVLERIIGEKVREFPRLGAIVLGLPGIEYKGDILALDYQSFVGLPLAKHLRTRFEIPVVVENDVNAAVLGRECEAYIYFPRKYPPGAGLRIEGKLLKGHRHFAGEVGWLPLGISWGPEIADSFEACCSAAARVTASVTALIDPASIVLYGEHLGEDHLRRIRDIYQALLPAQALPEIHCSEDFTADFERGLKKILLDLLEEDLPEADP</sequence>
<organism evidence="2 3">
    <name type="scientific">Alkalispirochaeta sphaeroplastigenens</name>
    <dbReference type="NCBI Taxonomy" id="1187066"/>
    <lineage>
        <taxon>Bacteria</taxon>
        <taxon>Pseudomonadati</taxon>
        <taxon>Spirochaetota</taxon>
        <taxon>Spirochaetia</taxon>
        <taxon>Spirochaetales</taxon>
        <taxon>Spirochaetaceae</taxon>
        <taxon>Alkalispirochaeta</taxon>
    </lineage>
</organism>
<comment type="similarity">
    <text evidence="1">Belongs to the ROK (NagC/XylR) family.</text>
</comment>
<dbReference type="InterPro" id="IPR036388">
    <property type="entry name" value="WH-like_DNA-bd_sf"/>
</dbReference>
<dbReference type="PANTHER" id="PTHR18964:SF149">
    <property type="entry name" value="BIFUNCTIONAL UDP-N-ACETYLGLUCOSAMINE 2-EPIMERASE_N-ACETYLMANNOSAMINE KINASE"/>
    <property type="match status" value="1"/>
</dbReference>
<dbReference type="InterPro" id="IPR043129">
    <property type="entry name" value="ATPase_NBD"/>
</dbReference>
<dbReference type="InterPro" id="IPR036390">
    <property type="entry name" value="WH_DNA-bd_sf"/>
</dbReference>
<dbReference type="InterPro" id="IPR000600">
    <property type="entry name" value="ROK"/>
</dbReference>
<dbReference type="Pfam" id="PF00480">
    <property type="entry name" value="ROK"/>
    <property type="match status" value="1"/>
</dbReference>
<keyword evidence="3" id="KW-1185">Reference proteome</keyword>
<dbReference type="SUPFAM" id="SSF46785">
    <property type="entry name" value="Winged helix' DNA-binding domain"/>
    <property type="match status" value="1"/>
</dbReference>
<dbReference type="Proteomes" id="UP000237350">
    <property type="component" value="Unassembled WGS sequence"/>
</dbReference>
<dbReference type="AlphaFoldDB" id="A0A2S4K1J6"/>
<evidence type="ECO:0000256" key="1">
    <source>
        <dbReference type="ARBA" id="ARBA00006479"/>
    </source>
</evidence>
<accession>A0A2S4K1J6</accession>
<protein>
    <recommendedName>
        <fullName evidence="4">ROK family transcriptional regulator</fullName>
    </recommendedName>
</protein>
<dbReference type="EMBL" id="LPWH01000001">
    <property type="protein sequence ID" value="POR05636.1"/>
    <property type="molecule type" value="Genomic_DNA"/>
</dbReference>
<dbReference type="Gene3D" id="3.30.420.40">
    <property type="match status" value="1"/>
</dbReference>
<evidence type="ECO:0008006" key="4">
    <source>
        <dbReference type="Google" id="ProtNLM"/>
    </source>
</evidence>
<proteinExistence type="inferred from homology"/>
<dbReference type="CDD" id="cd23763">
    <property type="entry name" value="ASKHA_ATPase_ROK"/>
    <property type="match status" value="1"/>
</dbReference>
<name>A0A2S4K1J6_9SPIO</name>
<dbReference type="PANTHER" id="PTHR18964">
    <property type="entry name" value="ROK (REPRESSOR, ORF, KINASE) FAMILY"/>
    <property type="match status" value="1"/>
</dbReference>
<evidence type="ECO:0000313" key="3">
    <source>
        <dbReference type="Proteomes" id="UP000237350"/>
    </source>
</evidence>
<evidence type="ECO:0000313" key="2">
    <source>
        <dbReference type="EMBL" id="POR05636.1"/>
    </source>
</evidence>
<reference evidence="3" key="1">
    <citation type="submission" date="2015-12" db="EMBL/GenBank/DDBJ databases">
        <authorList>
            <person name="Lodha T.D."/>
            <person name="Chintalapati S."/>
            <person name="Chintalapati V.R."/>
            <person name="Sravanthi T."/>
        </authorList>
    </citation>
    <scope>NUCLEOTIDE SEQUENCE [LARGE SCALE GENOMIC DNA]</scope>
    <source>
        <strain evidence="3">JC133</strain>
    </source>
</reference>
<gene>
    <name evidence="2" type="ORF">AU468_00210</name>
</gene>
<comment type="caution">
    <text evidence="2">The sequence shown here is derived from an EMBL/GenBank/DDBJ whole genome shotgun (WGS) entry which is preliminary data.</text>
</comment>